<accession>H1LIW2</accession>
<dbReference type="HOGENOM" id="CLU_3311787_0_0_9"/>
<protein>
    <submittedName>
        <fullName evidence="1">Uncharacterized protein</fullName>
    </submittedName>
</protein>
<reference evidence="1 2" key="1">
    <citation type="submission" date="2011-09" db="EMBL/GenBank/DDBJ databases">
        <authorList>
            <person name="Weinstock G."/>
            <person name="Sodergren E."/>
            <person name="Clifton S."/>
            <person name="Fulton L."/>
            <person name="Fulton B."/>
            <person name="Courtney L."/>
            <person name="Fronick C."/>
            <person name="Harrison M."/>
            <person name="Strong C."/>
            <person name="Farmer C."/>
            <person name="Delahaunty K."/>
            <person name="Markovic C."/>
            <person name="Hall O."/>
            <person name="Minx P."/>
            <person name="Tomlinson C."/>
            <person name="Mitreva M."/>
            <person name="Hou S."/>
            <person name="Chen J."/>
            <person name="Wollam A."/>
            <person name="Pepin K.H."/>
            <person name="Johnson M."/>
            <person name="Bhonagiri V."/>
            <person name="Zhang X."/>
            <person name="Suruliraj S."/>
            <person name="Warren W."/>
            <person name="Chinwalla A."/>
            <person name="Mardis E.R."/>
            <person name="Wilson R.K."/>
        </authorList>
    </citation>
    <scope>NUCLEOTIDE SEQUENCE [LARGE SCALE GENOMIC DNA]</scope>
    <source>
        <strain evidence="1 2">F0435</strain>
    </source>
</reference>
<dbReference type="STRING" id="797516.HMPREF9104_02554"/>
<sequence length="39" mass="4626">MNYYNRPFFKIPSKGLGDLPSLFLNKVCFKAIYQRITLK</sequence>
<dbReference type="Proteomes" id="UP000005025">
    <property type="component" value="Unassembled WGS sequence"/>
</dbReference>
<dbReference type="AlphaFoldDB" id="H1LIW2"/>
<evidence type="ECO:0000313" key="2">
    <source>
        <dbReference type="Proteomes" id="UP000005025"/>
    </source>
</evidence>
<dbReference type="EMBL" id="AGRJ01000222">
    <property type="protein sequence ID" value="EHO49492.1"/>
    <property type="molecule type" value="Genomic_DNA"/>
</dbReference>
<name>H1LIW2_9LACO</name>
<gene>
    <name evidence="1" type="ORF">HMPREF9104_02554</name>
</gene>
<organism evidence="1 2">
    <name type="scientific">Lentilactobacillus kisonensis F0435</name>
    <dbReference type="NCBI Taxonomy" id="797516"/>
    <lineage>
        <taxon>Bacteria</taxon>
        <taxon>Bacillati</taxon>
        <taxon>Bacillota</taxon>
        <taxon>Bacilli</taxon>
        <taxon>Lactobacillales</taxon>
        <taxon>Lactobacillaceae</taxon>
        <taxon>Lentilactobacillus</taxon>
    </lineage>
</organism>
<evidence type="ECO:0000313" key="1">
    <source>
        <dbReference type="EMBL" id="EHO49492.1"/>
    </source>
</evidence>
<proteinExistence type="predicted"/>
<comment type="caution">
    <text evidence="1">The sequence shown here is derived from an EMBL/GenBank/DDBJ whole genome shotgun (WGS) entry which is preliminary data.</text>
</comment>